<evidence type="ECO:0000256" key="9">
    <source>
        <dbReference type="ARBA" id="ARBA00037295"/>
    </source>
</evidence>
<evidence type="ECO:0000256" key="3">
    <source>
        <dbReference type="ARBA" id="ARBA00022448"/>
    </source>
</evidence>
<evidence type="ECO:0000256" key="11">
    <source>
        <dbReference type="SAM" id="Phobius"/>
    </source>
</evidence>
<feature type="domain" description="Major facilitator superfamily (MFS) profile" evidence="12">
    <location>
        <begin position="17"/>
        <end position="430"/>
    </location>
</feature>
<evidence type="ECO:0000313" key="13">
    <source>
        <dbReference type="EMBL" id="PNV65843.1"/>
    </source>
</evidence>
<evidence type="ECO:0000256" key="8">
    <source>
        <dbReference type="ARBA" id="ARBA00023136"/>
    </source>
</evidence>
<evidence type="ECO:0000256" key="5">
    <source>
        <dbReference type="ARBA" id="ARBA00022692"/>
    </source>
</evidence>
<dbReference type="Gene3D" id="1.20.1250.20">
    <property type="entry name" value="MFS general substrate transporter like domains"/>
    <property type="match status" value="2"/>
</dbReference>
<dbReference type="PROSITE" id="PS00217">
    <property type="entry name" value="SUGAR_TRANSPORT_2"/>
    <property type="match status" value="1"/>
</dbReference>
<feature type="transmembrane region" description="Helical" evidence="11">
    <location>
        <begin position="53"/>
        <end position="77"/>
    </location>
</feature>
<dbReference type="InterPro" id="IPR051084">
    <property type="entry name" value="H+-coupled_symporters"/>
</dbReference>
<organism evidence="13 14">
    <name type="scientific">Rubneribacter badeniensis</name>
    <dbReference type="NCBI Taxonomy" id="2070688"/>
    <lineage>
        <taxon>Bacteria</taxon>
        <taxon>Bacillati</taxon>
        <taxon>Actinomycetota</taxon>
        <taxon>Coriobacteriia</taxon>
        <taxon>Eggerthellales</taxon>
        <taxon>Eggerthellaceae</taxon>
        <taxon>Rubneribacter</taxon>
    </lineage>
</organism>
<keyword evidence="14" id="KW-1185">Reference proteome</keyword>
<feature type="transmembrane region" description="Helical" evidence="11">
    <location>
        <begin position="312"/>
        <end position="332"/>
    </location>
</feature>
<evidence type="ECO:0000259" key="12">
    <source>
        <dbReference type="PROSITE" id="PS50850"/>
    </source>
</evidence>
<proteinExistence type="inferred from homology"/>
<evidence type="ECO:0000256" key="6">
    <source>
        <dbReference type="ARBA" id="ARBA00022847"/>
    </source>
</evidence>
<dbReference type="PANTHER" id="PTHR43528:SF1">
    <property type="entry name" value="ALPHA-KETOGLUTARATE PERMEASE"/>
    <property type="match status" value="1"/>
</dbReference>
<evidence type="ECO:0000256" key="2">
    <source>
        <dbReference type="ARBA" id="ARBA00008240"/>
    </source>
</evidence>
<keyword evidence="4" id="KW-1003">Cell membrane</keyword>
<feature type="transmembrane region" description="Helical" evidence="11">
    <location>
        <begin position="406"/>
        <end position="426"/>
    </location>
</feature>
<protein>
    <recommendedName>
        <fullName evidence="10">Putative proline/betaine transporter</fullName>
    </recommendedName>
</protein>
<comment type="caution">
    <text evidence="13">The sequence shown here is derived from an EMBL/GenBank/DDBJ whole genome shotgun (WGS) entry which is preliminary data.</text>
</comment>
<feature type="transmembrane region" description="Helical" evidence="11">
    <location>
        <begin position="153"/>
        <end position="177"/>
    </location>
</feature>
<dbReference type="FunFam" id="1.20.1250.20:FF:000001">
    <property type="entry name" value="Dicarboxylate MFS transporter"/>
    <property type="match status" value="1"/>
</dbReference>
<keyword evidence="8 11" id="KW-0472">Membrane</keyword>
<feature type="transmembrane region" description="Helical" evidence="11">
    <location>
        <begin position="246"/>
        <end position="267"/>
    </location>
</feature>
<dbReference type="InterPro" id="IPR036259">
    <property type="entry name" value="MFS_trans_sf"/>
</dbReference>
<dbReference type="GO" id="GO:0005886">
    <property type="term" value="C:plasma membrane"/>
    <property type="evidence" value="ECO:0007669"/>
    <property type="project" value="UniProtKB-SubCell"/>
</dbReference>
<evidence type="ECO:0000256" key="10">
    <source>
        <dbReference type="ARBA" id="ARBA00039918"/>
    </source>
</evidence>
<evidence type="ECO:0000256" key="4">
    <source>
        <dbReference type="ARBA" id="ARBA00022475"/>
    </source>
</evidence>
<dbReference type="SUPFAM" id="SSF103473">
    <property type="entry name" value="MFS general substrate transporter"/>
    <property type="match status" value="1"/>
</dbReference>
<feature type="transmembrane region" description="Helical" evidence="11">
    <location>
        <begin position="279"/>
        <end position="300"/>
    </location>
</feature>
<dbReference type="InterPro" id="IPR005829">
    <property type="entry name" value="Sugar_transporter_CS"/>
</dbReference>
<dbReference type="InterPro" id="IPR020846">
    <property type="entry name" value="MFS_dom"/>
</dbReference>
<dbReference type="RefSeq" id="WP_087195503.1">
    <property type="nucleotide sequence ID" value="NZ_PPEL01000015.1"/>
</dbReference>
<dbReference type="EMBL" id="PPEL01000015">
    <property type="protein sequence ID" value="PNV65843.1"/>
    <property type="molecule type" value="Genomic_DNA"/>
</dbReference>
<feature type="transmembrane region" description="Helical" evidence="11">
    <location>
        <begin position="338"/>
        <end position="366"/>
    </location>
</feature>
<dbReference type="PROSITE" id="PS50850">
    <property type="entry name" value="MFS"/>
    <property type="match status" value="1"/>
</dbReference>
<feature type="transmembrane region" description="Helical" evidence="11">
    <location>
        <begin position="378"/>
        <end position="400"/>
    </location>
</feature>
<dbReference type="PROSITE" id="PS00216">
    <property type="entry name" value="SUGAR_TRANSPORT_1"/>
    <property type="match status" value="1"/>
</dbReference>
<dbReference type="AlphaFoldDB" id="A0A2K2U679"/>
<evidence type="ECO:0000256" key="7">
    <source>
        <dbReference type="ARBA" id="ARBA00022989"/>
    </source>
</evidence>
<dbReference type="Proteomes" id="UP000236488">
    <property type="component" value="Unassembled WGS sequence"/>
</dbReference>
<feature type="transmembrane region" description="Helical" evidence="11">
    <location>
        <begin position="89"/>
        <end position="107"/>
    </location>
</feature>
<dbReference type="PANTHER" id="PTHR43528">
    <property type="entry name" value="ALPHA-KETOGLUTARATE PERMEASE"/>
    <property type="match status" value="1"/>
</dbReference>
<dbReference type="Pfam" id="PF00083">
    <property type="entry name" value="Sugar_tr"/>
    <property type="match status" value="2"/>
</dbReference>
<name>A0A2K2U679_9ACTN</name>
<dbReference type="InterPro" id="IPR005828">
    <property type="entry name" value="MFS_sugar_transport-like"/>
</dbReference>
<keyword evidence="3" id="KW-0813">Transport</keyword>
<comment type="function">
    <text evidence="9">May be a proton symporter involved in the uptake of osmolytes such as proline and glycine betaine.</text>
</comment>
<comment type="similarity">
    <text evidence="2">Belongs to the major facilitator superfamily. Metabolite:H+ Symporter (MHS) family (TC 2.A.1.6) family.</text>
</comment>
<keyword evidence="6" id="KW-0769">Symport</keyword>
<sequence length="434" mass="46794">MEASTASAKKKTSLARAVFSGSLGNMLEWFDYGLYGYFATIISRDFFVSDDPIVGLLLSFLVFGTGFLVRPIGGILIGMYADKHGRIKALTLTILCMGVCTFCMGLLPTYSQVGIVAPILLTVLRLLQGLATGGEFGSSLTFIAEYGTPNNRAFLVSWQPFSVGCGLLLGSAAGLLVTTILPEAALYDWGWRVPFACGILIAVYGVHMRKNVPDSPEFLKMKERESKADEPHAPVKDLFLRYKKPIVTVVGLLVGSSATYYLLITYMPTYISEFMDTSLSSAFVVNTSVIAIYLLLCPVMGMLIDRIGRRKCLIVGCLGFLLLSYPVFSVLVQQTNAAVMIALLGILIVFQTILAVAIAVVSAEVFPTKLRNSGVGFSYNLAAAIFGGLAPLAATALIAATGDQLSITYLILGAILITFLTSIFLLKGFYSKER</sequence>
<gene>
    <name evidence="13" type="ORF">C2L80_04385</name>
</gene>
<keyword evidence="5 11" id="KW-0812">Transmembrane</keyword>
<keyword evidence="7 11" id="KW-1133">Transmembrane helix</keyword>
<evidence type="ECO:0000313" key="14">
    <source>
        <dbReference type="Proteomes" id="UP000236488"/>
    </source>
</evidence>
<reference evidence="13 14" key="1">
    <citation type="journal article" date="2018" name="Int. J. Syst. Evol. Microbiol.">
        <title>Rubneribacter badeniensis gen. nov., sp. nov. and Enteroscipio rubneri gen. nov., sp. nov., new members of the Eggerthellaceae isolated from human faeces.</title>
        <authorList>
            <person name="Danylec N."/>
            <person name="Gobl A."/>
            <person name="Stoll D.A."/>
            <person name="Hetzer B."/>
            <person name="Kulling S.E."/>
            <person name="Huch M."/>
        </authorList>
    </citation>
    <scope>NUCLEOTIDE SEQUENCE [LARGE SCALE GENOMIC DNA]</scope>
    <source>
        <strain evidence="13 14">ResAG-85</strain>
    </source>
</reference>
<accession>A0A2K2U679</accession>
<dbReference type="GO" id="GO:0015293">
    <property type="term" value="F:symporter activity"/>
    <property type="evidence" value="ECO:0007669"/>
    <property type="project" value="UniProtKB-KW"/>
</dbReference>
<feature type="transmembrane region" description="Helical" evidence="11">
    <location>
        <begin position="189"/>
        <end position="206"/>
    </location>
</feature>
<feature type="transmembrane region" description="Helical" evidence="11">
    <location>
        <begin position="113"/>
        <end position="132"/>
    </location>
</feature>
<evidence type="ECO:0000256" key="1">
    <source>
        <dbReference type="ARBA" id="ARBA00004651"/>
    </source>
</evidence>
<comment type="subcellular location">
    <subcellularLocation>
        <location evidence="1">Cell membrane</location>
        <topology evidence="1">Multi-pass membrane protein</topology>
    </subcellularLocation>
</comment>